<keyword evidence="5 8" id="KW-1133">Transmembrane helix</keyword>
<keyword evidence="11" id="KW-1185">Reference proteome</keyword>
<evidence type="ECO:0000313" key="10">
    <source>
        <dbReference type="EMBL" id="MBS2100526.1"/>
    </source>
</evidence>
<comment type="subcellular location">
    <subcellularLocation>
        <location evidence="1">Cell membrane</location>
        <topology evidence="1">Multi-pass membrane protein</topology>
    </subcellularLocation>
</comment>
<dbReference type="InterPro" id="IPR006153">
    <property type="entry name" value="Cation/H_exchanger_TM"/>
</dbReference>
<feature type="transmembrane region" description="Helical" evidence="8">
    <location>
        <begin position="59"/>
        <end position="79"/>
    </location>
</feature>
<keyword evidence="6" id="KW-0406">Ion transport</keyword>
<accession>A0ABS5K1W5</accession>
<dbReference type="PANTHER" id="PTHR32507">
    <property type="entry name" value="NA(+)/H(+) ANTIPORTER 1"/>
    <property type="match status" value="1"/>
</dbReference>
<evidence type="ECO:0000256" key="1">
    <source>
        <dbReference type="ARBA" id="ARBA00004651"/>
    </source>
</evidence>
<dbReference type="Proteomes" id="UP000708576">
    <property type="component" value="Unassembled WGS sequence"/>
</dbReference>
<feature type="transmembrane region" description="Helical" evidence="8">
    <location>
        <begin position="122"/>
        <end position="142"/>
    </location>
</feature>
<feature type="transmembrane region" description="Helical" evidence="8">
    <location>
        <begin position="371"/>
        <end position="389"/>
    </location>
</feature>
<comment type="caution">
    <text evidence="10">The sequence shown here is derived from an EMBL/GenBank/DDBJ whole genome shotgun (WGS) entry which is preliminary data.</text>
</comment>
<keyword evidence="2" id="KW-0813">Transport</keyword>
<feature type="transmembrane region" description="Helical" evidence="8">
    <location>
        <begin position="91"/>
        <end position="116"/>
    </location>
</feature>
<sequence>MEGVSAYYILIGAAIIIIVSYLFNLIAKKTNVPSVILLISSGYLAKELLGFNFNEADWFLPLELLGIVGLVLIVLEAALDLELKKENLKQIGSALLVSALSLFFNTFLLAIGIQYFIGNIDWLSAIIYAIPLAITSSAIVIPSVSGLPKEKKEFLIYESTLSDILGIMFFYLLLENINENGATMIGVNIISNIGGTLILSVLLSYAMIFAFQRIRSDVKLFLFFAVLILIYDIGKLFHLSSLLMILVFGVILENRKLFFFGPLKKYLIEENVSKVLVDFKLITKESSFVVRTFFFFVLGLSITLAGVFVPKILLLTAYFMVGVYGFRWGLFKVMFRKNYFPQFLIAPRGLISVLLFFAIPIEFRINDFELGILTLSIIVTSIVMAWALVHDRLGRMGRIKRVLPLLKVVKKVGLSREDEDKTSRQSDADE</sequence>
<keyword evidence="7 8" id="KW-0472">Membrane</keyword>
<organism evidence="10 11">
    <name type="scientific">Carboxylicivirga linearis</name>
    <dbReference type="NCBI Taxonomy" id="1628157"/>
    <lineage>
        <taxon>Bacteria</taxon>
        <taxon>Pseudomonadati</taxon>
        <taxon>Bacteroidota</taxon>
        <taxon>Bacteroidia</taxon>
        <taxon>Marinilabiliales</taxon>
        <taxon>Marinilabiliaceae</taxon>
        <taxon>Carboxylicivirga</taxon>
    </lineage>
</organism>
<keyword evidence="3" id="KW-0050">Antiport</keyword>
<dbReference type="RefSeq" id="WP_212218544.1">
    <property type="nucleotide sequence ID" value="NZ_JAGUCO010000024.1"/>
</dbReference>
<evidence type="ECO:0000313" key="11">
    <source>
        <dbReference type="Proteomes" id="UP000708576"/>
    </source>
</evidence>
<gene>
    <name evidence="10" type="ORF">KEM10_19735</name>
</gene>
<feature type="domain" description="Cation/H+ exchanger transmembrane" evidence="9">
    <location>
        <begin position="17"/>
        <end position="383"/>
    </location>
</feature>
<proteinExistence type="predicted"/>
<evidence type="ECO:0000256" key="4">
    <source>
        <dbReference type="ARBA" id="ARBA00022692"/>
    </source>
</evidence>
<name>A0ABS5K1W5_9BACT</name>
<feature type="transmembrane region" description="Helical" evidence="8">
    <location>
        <begin position="338"/>
        <end position="359"/>
    </location>
</feature>
<feature type="transmembrane region" description="Helical" evidence="8">
    <location>
        <begin position="185"/>
        <end position="208"/>
    </location>
</feature>
<evidence type="ECO:0000256" key="3">
    <source>
        <dbReference type="ARBA" id="ARBA00022449"/>
    </source>
</evidence>
<evidence type="ECO:0000259" key="9">
    <source>
        <dbReference type="Pfam" id="PF00999"/>
    </source>
</evidence>
<feature type="transmembrane region" description="Helical" evidence="8">
    <location>
        <begin position="154"/>
        <end position="173"/>
    </location>
</feature>
<feature type="transmembrane region" description="Helical" evidence="8">
    <location>
        <begin position="293"/>
        <end position="326"/>
    </location>
</feature>
<feature type="transmembrane region" description="Helical" evidence="8">
    <location>
        <begin position="220"/>
        <end position="252"/>
    </location>
</feature>
<reference evidence="10 11" key="1">
    <citation type="journal article" date="2015" name="Int. J. Syst. Evol. Microbiol.">
        <title>Carboxylicivirga linearis sp. nov., isolated from a sea cucumber culture pond.</title>
        <authorList>
            <person name="Wang F.Q."/>
            <person name="Zhou Y.X."/>
            <person name="Lin X.Z."/>
            <person name="Chen G.J."/>
            <person name="Du Z.J."/>
        </authorList>
    </citation>
    <scope>NUCLEOTIDE SEQUENCE [LARGE SCALE GENOMIC DNA]</scope>
    <source>
        <strain evidence="10 11">FB218</strain>
    </source>
</reference>
<evidence type="ECO:0000256" key="2">
    <source>
        <dbReference type="ARBA" id="ARBA00022448"/>
    </source>
</evidence>
<evidence type="ECO:0000256" key="7">
    <source>
        <dbReference type="ARBA" id="ARBA00023136"/>
    </source>
</evidence>
<evidence type="ECO:0000256" key="6">
    <source>
        <dbReference type="ARBA" id="ARBA00023065"/>
    </source>
</evidence>
<keyword evidence="4 8" id="KW-0812">Transmembrane</keyword>
<feature type="transmembrane region" description="Helical" evidence="8">
    <location>
        <begin position="6"/>
        <end position="23"/>
    </location>
</feature>
<dbReference type="Pfam" id="PF00999">
    <property type="entry name" value="Na_H_Exchanger"/>
    <property type="match status" value="1"/>
</dbReference>
<evidence type="ECO:0000256" key="8">
    <source>
        <dbReference type="SAM" id="Phobius"/>
    </source>
</evidence>
<evidence type="ECO:0000256" key="5">
    <source>
        <dbReference type="ARBA" id="ARBA00022989"/>
    </source>
</evidence>
<protein>
    <submittedName>
        <fullName evidence="10">Cation:proton antiporter</fullName>
    </submittedName>
</protein>
<dbReference type="PANTHER" id="PTHR32507:SF0">
    <property type="entry name" value="NA(+)_H(+) ANTIPORTER 2-RELATED"/>
    <property type="match status" value="1"/>
</dbReference>
<dbReference type="EMBL" id="JAGUCO010000024">
    <property type="protein sequence ID" value="MBS2100526.1"/>
    <property type="molecule type" value="Genomic_DNA"/>
</dbReference>